<protein>
    <submittedName>
        <fullName evidence="1">Uncharacterized protein</fullName>
    </submittedName>
</protein>
<evidence type="ECO:0000313" key="1">
    <source>
        <dbReference type="EMBL" id="KAF5770731.1"/>
    </source>
</evidence>
<dbReference type="Gramene" id="mRNA:HanXRQr2_Chr14g0662741">
    <property type="protein sequence ID" value="CDS:HanXRQr2_Chr14g0662741.1"/>
    <property type="gene ID" value="HanXRQr2_Chr14g0662741"/>
</dbReference>
<gene>
    <name evidence="1" type="ORF">HanXRQr2_Chr14g0662741</name>
</gene>
<name>A0A9K3EC27_HELAN</name>
<comment type="caution">
    <text evidence="1">The sequence shown here is derived from an EMBL/GenBank/DDBJ whole genome shotgun (WGS) entry which is preliminary data.</text>
</comment>
<organism evidence="1 2">
    <name type="scientific">Helianthus annuus</name>
    <name type="common">Common sunflower</name>
    <dbReference type="NCBI Taxonomy" id="4232"/>
    <lineage>
        <taxon>Eukaryota</taxon>
        <taxon>Viridiplantae</taxon>
        <taxon>Streptophyta</taxon>
        <taxon>Embryophyta</taxon>
        <taxon>Tracheophyta</taxon>
        <taxon>Spermatophyta</taxon>
        <taxon>Magnoliopsida</taxon>
        <taxon>eudicotyledons</taxon>
        <taxon>Gunneridae</taxon>
        <taxon>Pentapetalae</taxon>
        <taxon>asterids</taxon>
        <taxon>campanulids</taxon>
        <taxon>Asterales</taxon>
        <taxon>Asteraceae</taxon>
        <taxon>Asteroideae</taxon>
        <taxon>Heliantheae alliance</taxon>
        <taxon>Heliantheae</taxon>
        <taxon>Helianthus</taxon>
    </lineage>
</organism>
<keyword evidence="2" id="KW-1185">Reference proteome</keyword>
<sequence length="100" mass="11407">MTIIGHASEGMARLGKVLCECILSLTQMGGCSRTSRLQNPSRLSMLHKGRFKGKTYLSCNTRLSRFYRGIFLVFSSISIHVGDCWKFSENEFFTKYFGHE</sequence>
<accession>A0A9K3EC27</accession>
<proteinExistence type="predicted"/>
<reference evidence="1" key="2">
    <citation type="submission" date="2020-06" db="EMBL/GenBank/DDBJ databases">
        <title>Helianthus annuus Genome sequencing and assembly Release 2.</title>
        <authorList>
            <person name="Gouzy J."/>
            <person name="Langlade N."/>
            <person name="Munos S."/>
        </authorList>
    </citation>
    <scope>NUCLEOTIDE SEQUENCE</scope>
    <source>
        <tissue evidence="1">Leaves</tissue>
    </source>
</reference>
<dbReference type="EMBL" id="MNCJ02000329">
    <property type="protein sequence ID" value="KAF5770731.1"/>
    <property type="molecule type" value="Genomic_DNA"/>
</dbReference>
<dbReference type="AlphaFoldDB" id="A0A9K3EC27"/>
<evidence type="ECO:0000313" key="2">
    <source>
        <dbReference type="Proteomes" id="UP000215914"/>
    </source>
</evidence>
<reference evidence="1" key="1">
    <citation type="journal article" date="2017" name="Nature">
        <title>The sunflower genome provides insights into oil metabolism, flowering and Asterid evolution.</title>
        <authorList>
            <person name="Badouin H."/>
            <person name="Gouzy J."/>
            <person name="Grassa C.J."/>
            <person name="Murat F."/>
            <person name="Staton S.E."/>
            <person name="Cottret L."/>
            <person name="Lelandais-Briere C."/>
            <person name="Owens G.L."/>
            <person name="Carrere S."/>
            <person name="Mayjonade B."/>
            <person name="Legrand L."/>
            <person name="Gill N."/>
            <person name="Kane N.C."/>
            <person name="Bowers J.E."/>
            <person name="Hubner S."/>
            <person name="Bellec A."/>
            <person name="Berard A."/>
            <person name="Berges H."/>
            <person name="Blanchet N."/>
            <person name="Boniface M.C."/>
            <person name="Brunel D."/>
            <person name="Catrice O."/>
            <person name="Chaidir N."/>
            <person name="Claudel C."/>
            <person name="Donnadieu C."/>
            <person name="Faraut T."/>
            <person name="Fievet G."/>
            <person name="Helmstetter N."/>
            <person name="King M."/>
            <person name="Knapp S.J."/>
            <person name="Lai Z."/>
            <person name="Le Paslier M.C."/>
            <person name="Lippi Y."/>
            <person name="Lorenzon L."/>
            <person name="Mandel J.R."/>
            <person name="Marage G."/>
            <person name="Marchand G."/>
            <person name="Marquand E."/>
            <person name="Bret-Mestries E."/>
            <person name="Morien E."/>
            <person name="Nambeesan S."/>
            <person name="Nguyen T."/>
            <person name="Pegot-Espagnet P."/>
            <person name="Pouilly N."/>
            <person name="Raftis F."/>
            <person name="Sallet E."/>
            <person name="Schiex T."/>
            <person name="Thomas J."/>
            <person name="Vandecasteele C."/>
            <person name="Vares D."/>
            <person name="Vear F."/>
            <person name="Vautrin S."/>
            <person name="Crespi M."/>
            <person name="Mangin B."/>
            <person name="Burke J.M."/>
            <person name="Salse J."/>
            <person name="Munos S."/>
            <person name="Vincourt P."/>
            <person name="Rieseberg L.H."/>
            <person name="Langlade N.B."/>
        </authorList>
    </citation>
    <scope>NUCLEOTIDE SEQUENCE</scope>
    <source>
        <tissue evidence="1">Leaves</tissue>
    </source>
</reference>
<dbReference type="Proteomes" id="UP000215914">
    <property type="component" value="Unassembled WGS sequence"/>
</dbReference>